<dbReference type="InterPro" id="IPR018171">
    <property type="entry name" value="Pept_tRNA_hydro_CS"/>
</dbReference>
<keyword evidence="2 7" id="KW-0820">tRNA-binding</keyword>
<comment type="subcellular location">
    <subcellularLocation>
        <location evidence="7">Cytoplasm</location>
    </subcellularLocation>
</comment>
<dbReference type="EMBL" id="JBFNFH010000002">
    <property type="protein sequence ID" value="MFM1524377.1"/>
    <property type="molecule type" value="Genomic_DNA"/>
</dbReference>
<evidence type="ECO:0000256" key="3">
    <source>
        <dbReference type="ARBA" id="ARBA00022801"/>
    </source>
</evidence>
<dbReference type="SUPFAM" id="SSF53178">
    <property type="entry name" value="Peptidyl-tRNA hydrolase-like"/>
    <property type="match status" value="1"/>
</dbReference>
<proteinExistence type="inferred from homology"/>
<dbReference type="InterPro" id="IPR036416">
    <property type="entry name" value="Pept_tRNA_hydro_sf"/>
</dbReference>
<sequence length="190" mass="21313">MYLIVGLGNPGRRYEGTRHNIGFAVIDSLAEYLGVKLDKVKFNGIFAKTSYKNEKIILLKPETYMNASGDSVQPFIDYFGIDIEKVIVIVDDIDIKFGTVRIRKNGSAGTHNGLKSIIQRTGNKDFPRVKVAVNQKPSYMDLADFVMSKFSASEQKIISKEVEIARDAILDIIEKDVDSSMNKYNPIIVE</sequence>
<dbReference type="Proteomes" id="UP001629536">
    <property type="component" value="Unassembled WGS sequence"/>
</dbReference>
<dbReference type="NCBIfam" id="TIGR00447">
    <property type="entry name" value="pth"/>
    <property type="match status" value="1"/>
</dbReference>
<evidence type="ECO:0000256" key="4">
    <source>
        <dbReference type="ARBA" id="ARBA00022884"/>
    </source>
</evidence>
<feature type="active site" description="Proton acceptor" evidence="7">
    <location>
        <position position="19"/>
    </location>
</feature>
<organism evidence="10 11">
    <name type="scientific">Helcococcus bovis</name>
    <dbReference type="NCBI Taxonomy" id="3153252"/>
    <lineage>
        <taxon>Bacteria</taxon>
        <taxon>Bacillati</taxon>
        <taxon>Bacillota</taxon>
        <taxon>Tissierellia</taxon>
        <taxon>Tissierellales</taxon>
        <taxon>Peptoniphilaceae</taxon>
        <taxon>Helcococcus</taxon>
    </lineage>
</organism>
<dbReference type="Pfam" id="PF01195">
    <property type="entry name" value="Pept_tRNA_hydro"/>
    <property type="match status" value="1"/>
</dbReference>
<comment type="similarity">
    <text evidence="5 7 9">Belongs to the PTH family.</text>
</comment>
<evidence type="ECO:0000256" key="2">
    <source>
        <dbReference type="ARBA" id="ARBA00022555"/>
    </source>
</evidence>
<keyword evidence="7" id="KW-0963">Cytoplasm</keyword>
<dbReference type="CDD" id="cd00462">
    <property type="entry name" value="PTH"/>
    <property type="match status" value="1"/>
</dbReference>
<dbReference type="PROSITE" id="PS01196">
    <property type="entry name" value="PEPT_TRNA_HYDROL_2"/>
    <property type="match status" value="1"/>
</dbReference>
<dbReference type="RefSeq" id="WP_408105453.1">
    <property type="nucleotide sequence ID" value="NZ_JBFNFH010000002.1"/>
</dbReference>
<feature type="binding site" evidence="7">
    <location>
        <position position="66"/>
    </location>
    <ligand>
        <name>tRNA</name>
        <dbReference type="ChEBI" id="CHEBI:17843"/>
    </ligand>
</feature>
<evidence type="ECO:0000256" key="6">
    <source>
        <dbReference type="ARBA" id="ARBA00050038"/>
    </source>
</evidence>
<feature type="binding site" evidence="7">
    <location>
        <position position="14"/>
    </location>
    <ligand>
        <name>tRNA</name>
        <dbReference type="ChEBI" id="CHEBI:17843"/>
    </ligand>
</feature>
<feature type="site" description="Stabilizes the basic form of H active site to accept a proton" evidence="7">
    <location>
        <position position="91"/>
    </location>
</feature>
<reference evidence="10 11" key="1">
    <citation type="journal article" date="2024" name="Front. Microbiol.">
        <title>Pangenomic and biochemical analyses of Helcococcus ovis reveal widespread tetracycline resistance and a novel bacterial species, Helcococcus bovis.</title>
        <authorList>
            <person name="Cunha F."/>
            <person name="Zhai Y."/>
            <person name="Casaro S."/>
            <person name="Jones K.L."/>
            <person name="Hernandez M."/>
            <person name="Bisinotto R.S."/>
            <person name="Kariyawasam S."/>
            <person name="Brown M.B."/>
            <person name="Phillips A."/>
            <person name="Jeong K.C."/>
            <person name="Galvao K.N."/>
        </authorList>
    </citation>
    <scope>NUCLEOTIDE SEQUENCE [LARGE SCALE GENOMIC DNA]</scope>
    <source>
        <strain evidence="10 11">KG197</strain>
    </source>
</reference>
<protein>
    <recommendedName>
        <fullName evidence="6 7">Peptidyl-tRNA hydrolase</fullName>
        <shortName evidence="7">Pth</shortName>
        <ecNumber evidence="1 7">3.1.1.29</ecNumber>
    </recommendedName>
</protein>
<dbReference type="Gene3D" id="3.40.50.1470">
    <property type="entry name" value="Peptidyl-tRNA hydrolase"/>
    <property type="match status" value="1"/>
</dbReference>
<dbReference type="GO" id="GO:0004045">
    <property type="term" value="F:peptidyl-tRNA hydrolase activity"/>
    <property type="evidence" value="ECO:0007669"/>
    <property type="project" value="UniProtKB-EC"/>
</dbReference>
<evidence type="ECO:0000313" key="10">
    <source>
        <dbReference type="EMBL" id="MFM1524377.1"/>
    </source>
</evidence>
<dbReference type="PANTHER" id="PTHR17224">
    <property type="entry name" value="PEPTIDYL-TRNA HYDROLASE"/>
    <property type="match status" value="1"/>
</dbReference>
<evidence type="ECO:0000256" key="7">
    <source>
        <dbReference type="HAMAP-Rule" id="MF_00083"/>
    </source>
</evidence>
<dbReference type="PROSITE" id="PS01195">
    <property type="entry name" value="PEPT_TRNA_HYDROL_1"/>
    <property type="match status" value="1"/>
</dbReference>
<name>A0ABW9F4J8_9FIRM</name>
<comment type="catalytic activity">
    <reaction evidence="7 8">
        <text>an N-acyl-L-alpha-aminoacyl-tRNA + H2O = an N-acyl-L-amino acid + a tRNA + H(+)</text>
        <dbReference type="Rhea" id="RHEA:54448"/>
        <dbReference type="Rhea" id="RHEA-COMP:10123"/>
        <dbReference type="Rhea" id="RHEA-COMP:13883"/>
        <dbReference type="ChEBI" id="CHEBI:15377"/>
        <dbReference type="ChEBI" id="CHEBI:15378"/>
        <dbReference type="ChEBI" id="CHEBI:59874"/>
        <dbReference type="ChEBI" id="CHEBI:78442"/>
        <dbReference type="ChEBI" id="CHEBI:138191"/>
        <dbReference type="EC" id="3.1.1.29"/>
    </reaction>
</comment>
<dbReference type="EC" id="3.1.1.29" evidence="1 7"/>
<keyword evidence="4 7" id="KW-0694">RNA-binding</keyword>
<dbReference type="PANTHER" id="PTHR17224:SF1">
    <property type="entry name" value="PEPTIDYL-TRNA HYDROLASE"/>
    <property type="match status" value="1"/>
</dbReference>
<evidence type="ECO:0000256" key="9">
    <source>
        <dbReference type="RuleBase" id="RU004320"/>
    </source>
</evidence>
<keyword evidence="3 7" id="KW-0378">Hydrolase</keyword>
<feature type="binding site" evidence="7">
    <location>
        <position position="64"/>
    </location>
    <ligand>
        <name>tRNA</name>
        <dbReference type="ChEBI" id="CHEBI:17843"/>
    </ligand>
</feature>
<feature type="site" description="Discriminates between blocked and unblocked aminoacyl-tRNA" evidence="7">
    <location>
        <position position="9"/>
    </location>
</feature>
<dbReference type="HAMAP" id="MF_00083">
    <property type="entry name" value="Pept_tRNA_hydro_bact"/>
    <property type="match status" value="1"/>
</dbReference>
<comment type="caution">
    <text evidence="10">The sequence shown here is derived from an EMBL/GenBank/DDBJ whole genome shotgun (WGS) entry which is preliminary data.</text>
</comment>
<evidence type="ECO:0000313" key="11">
    <source>
        <dbReference type="Proteomes" id="UP001629536"/>
    </source>
</evidence>
<evidence type="ECO:0000256" key="5">
    <source>
        <dbReference type="ARBA" id="ARBA00038063"/>
    </source>
</evidence>
<accession>A0ABW9F4J8</accession>
<feature type="binding site" evidence="7">
    <location>
        <position position="112"/>
    </location>
    <ligand>
        <name>tRNA</name>
        <dbReference type="ChEBI" id="CHEBI:17843"/>
    </ligand>
</feature>
<evidence type="ECO:0000256" key="8">
    <source>
        <dbReference type="RuleBase" id="RU000673"/>
    </source>
</evidence>
<dbReference type="InterPro" id="IPR001328">
    <property type="entry name" value="Pept_tRNA_hydro"/>
</dbReference>
<gene>
    <name evidence="7 10" type="primary">pth</name>
    <name evidence="10" type="ORF">ABGF40_01670</name>
</gene>
<comment type="function">
    <text evidence="7">Catalyzes the release of premature peptidyl moieties from peptidyl-tRNA molecules trapped in stalled 50S ribosomal subunits, and thus maintains levels of free tRNAs and 50S ribosomes.</text>
</comment>
<comment type="subunit">
    <text evidence="7">Monomer.</text>
</comment>
<comment type="function">
    <text evidence="7">Hydrolyzes ribosome-free peptidyl-tRNAs (with 1 or more amino acids incorporated), which drop off the ribosome during protein synthesis, or as a result of ribosome stalling.</text>
</comment>
<keyword evidence="11" id="KW-1185">Reference proteome</keyword>
<evidence type="ECO:0000256" key="1">
    <source>
        <dbReference type="ARBA" id="ARBA00013260"/>
    </source>
</evidence>